<dbReference type="InterPro" id="IPR006873">
    <property type="entry name" value="DUF620"/>
</dbReference>
<accession>A0A2G9I314</accession>
<gene>
    <name evidence="1" type="ORF">CDL12_03137</name>
</gene>
<organism evidence="1 2">
    <name type="scientific">Handroanthus impetiginosus</name>
    <dbReference type="NCBI Taxonomy" id="429701"/>
    <lineage>
        <taxon>Eukaryota</taxon>
        <taxon>Viridiplantae</taxon>
        <taxon>Streptophyta</taxon>
        <taxon>Embryophyta</taxon>
        <taxon>Tracheophyta</taxon>
        <taxon>Spermatophyta</taxon>
        <taxon>Magnoliopsida</taxon>
        <taxon>eudicotyledons</taxon>
        <taxon>Gunneridae</taxon>
        <taxon>Pentapetalae</taxon>
        <taxon>asterids</taxon>
        <taxon>lamiids</taxon>
        <taxon>Lamiales</taxon>
        <taxon>Bignoniaceae</taxon>
        <taxon>Crescentiina</taxon>
        <taxon>Tabebuia alliance</taxon>
        <taxon>Handroanthus</taxon>
    </lineage>
</organism>
<dbReference type="PANTHER" id="PTHR31300:SF9">
    <property type="entry name" value="SPINDLE ASSEMBLY ABNORMAL PROTEIN (DUF620)"/>
    <property type="match status" value="1"/>
</dbReference>
<evidence type="ECO:0000313" key="2">
    <source>
        <dbReference type="Proteomes" id="UP000231279"/>
    </source>
</evidence>
<proteinExistence type="predicted"/>
<reference evidence="2" key="1">
    <citation type="journal article" date="2018" name="Gigascience">
        <title>Genome assembly of the Pink Ipe (Handroanthus impetiginosus, Bignoniaceae), a highly valued, ecologically keystone Neotropical timber forest tree.</title>
        <authorList>
            <person name="Silva-Junior O.B."/>
            <person name="Grattapaglia D."/>
            <person name="Novaes E."/>
            <person name="Collevatti R.G."/>
        </authorList>
    </citation>
    <scope>NUCLEOTIDE SEQUENCE [LARGE SCALE GENOMIC DNA]</scope>
    <source>
        <strain evidence="2">cv. UFG-1</strain>
    </source>
</reference>
<dbReference type="EMBL" id="NKXS01000460">
    <property type="protein sequence ID" value="PIN24144.1"/>
    <property type="molecule type" value="Genomic_DNA"/>
</dbReference>
<dbReference type="STRING" id="429701.A0A2G9I314"/>
<protein>
    <recommendedName>
        <fullName evidence="3">DUF620 domain-containing protein</fullName>
    </recommendedName>
</protein>
<evidence type="ECO:0000313" key="1">
    <source>
        <dbReference type="EMBL" id="PIN24144.1"/>
    </source>
</evidence>
<dbReference type="Pfam" id="PF04788">
    <property type="entry name" value="DUF620"/>
    <property type="match status" value="1"/>
</dbReference>
<sequence>MHSHAQQKTKQKNVMRKLCPNFDREDSLETVLEVPIPEEMFSGLGNSVALRWQNMATWMKAQTADKWSSPIIAGRYNEMSFLLYVIGSPLIPFQIQLDRSTQRAVKHSSIEASTAKYIVQQYIAATGGQPALNAVNSMCVIGQLKISGSEFHQGDENVKVRSNEEAGGFVLWQKNPDLWCLELLISGCKVISGSNGKVSWRQSSNQQRPISKGPPRPLRRFLQGLDPRATANLFLDAVCIGEKIINNEDCFILKLDASQSTLEAQSGPKYEIIHHTIWGYFSQRSGLLVKFEDSRLLSVKTSKEDGDVFWETSTESVIEDYKYVDGVNIAHSGKTFSTVFRYGEHSANHKRELQETWKIEEVDFNVWGLKPEFFMPPTEFKWK</sequence>
<dbReference type="PANTHER" id="PTHR31300">
    <property type="entry name" value="LIPASE"/>
    <property type="match status" value="1"/>
</dbReference>
<dbReference type="OrthoDB" id="1065010at2759"/>
<dbReference type="Proteomes" id="UP000231279">
    <property type="component" value="Unassembled WGS sequence"/>
</dbReference>
<name>A0A2G9I314_9LAMI</name>
<keyword evidence="2" id="KW-1185">Reference proteome</keyword>
<comment type="caution">
    <text evidence="1">The sequence shown here is derived from an EMBL/GenBank/DDBJ whole genome shotgun (WGS) entry which is preliminary data.</text>
</comment>
<evidence type="ECO:0008006" key="3">
    <source>
        <dbReference type="Google" id="ProtNLM"/>
    </source>
</evidence>
<dbReference type="AlphaFoldDB" id="A0A2G9I314"/>